<dbReference type="RefSeq" id="WP_344905183.1">
    <property type="nucleotide sequence ID" value="NZ_BAAAYO010000002.1"/>
</dbReference>
<evidence type="ECO:0000313" key="6">
    <source>
        <dbReference type="Proteomes" id="UP001589619"/>
    </source>
</evidence>
<evidence type="ECO:0000313" key="5">
    <source>
        <dbReference type="EMBL" id="MFB9750842.1"/>
    </source>
</evidence>
<dbReference type="SUPFAM" id="SSF52540">
    <property type="entry name" value="P-loop containing nucleoside triphosphate hydrolases"/>
    <property type="match status" value="2"/>
</dbReference>
<proteinExistence type="predicted"/>
<dbReference type="PANTHER" id="PTHR42855">
    <property type="entry name" value="ABC TRANSPORTER ATP-BINDING SUBUNIT"/>
    <property type="match status" value="1"/>
</dbReference>
<feature type="domain" description="ABC transporter" evidence="4">
    <location>
        <begin position="4"/>
        <end position="258"/>
    </location>
</feature>
<dbReference type="InterPro" id="IPR032781">
    <property type="entry name" value="ABC_tran_Xtn"/>
</dbReference>
<dbReference type="CDD" id="cd03221">
    <property type="entry name" value="ABCF_EF-3"/>
    <property type="match status" value="2"/>
</dbReference>
<dbReference type="EMBL" id="JBHMAG010000004">
    <property type="protein sequence ID" value="MFB9750842.1"/>
    <property type="molecule type" value="Genomic_DNA"/>
</dbReference>
<gene>
    <name evidence="5" type="primary">abc-f</name>
    <name evidence="5" type="ORF">ACFFNY_04570</name>
</gene>
<dbReference type="PROSITE" id="PS00211">
    <property type="entry name" value="ABC_TRANSPORTER_1"/>
    <property type="match status" value="2"/>
</dbReference>
<dbReference type="InterPro" id="IPR027417">
    <property type="entry name" value="P-loop_NTPase"/>
</dbReference>
<dbReference type="InterPro" id="IPR003439">
    <property type="entry name" value="ABC_transporter-like_ATP-bd"/>
</dbReference>
<evidence type="ECO:0000256" key="2">
    <source>
        <dbReference type="ARBA" id="ARBA00022840"/>
    </source>
</evidence>
<dbReference type="InterPro" id="IPR051309">
    <property type="entry name" value="ABCF_ATPase"/>
</dbReference>
<protein>
    <submittedName>
        <fullName evidence="5">Ribosomal protection-like ABC-F family protein</fullName>
    </submittedName>
</protein>
<dbReference type="Pfam" id="PF12848">
    <property type="entry name" value="ABC_tran_Xtn"/>
    <property type="match status" value="1"/>
</dbReference>
<keyword evidence="1" id="KW-0547">Nucleotide-binding</keyword>
<dbReference type="PROSITE" id="PS50893">
    <property type="entry name" value="ABC_TRANSPORTER_2"/>
    <property type="match status" value="2"/>
</dbReference>
<accession>A0ABV5VRE7</accession>
<dbReference type="Gene3D" id="3.40.50.300">
    <property type="entry name" value="P-loop containing nucleotide triphosphate hydrolases"/>
    <property type="match status" value="2"/>
</dbReference>
<feature type="compositionally biased region" description="Basic and acidic residues" evidence="3">
    <location>
        <begin position="560"/>
        <end position="569"/>
    </location>
</feature>
<reference evidence="5 6" key="1">
    <citation type="submission" date="2024-09" db="EMBL/GenBank/DDBJ databases">
        <authorList>
            <person name="Sun Q."/>
            <person name="Mori K."/>
        </authorList>
    </citation>
    <scope>NUCLEOTIDE SEQUENCE [LARGE SCALE GENOMIC DNA]</scope>
    <source>
        <strain evidence="5 6">JCM 12520</strain>
    </source>
</reference>
<dbReference type="InterPro" id="IPR003593">
    <property type="entry name" value="AAA+_ATPase"/>
</dbReference>
<feature type="domain" description="ABC transporter" evidence="4">
    <location>
        <begin position="332"/>
        <end position="561"/>
    </location>
</feature>
<comment type="caution">
    <text evidence="5">The sequence shown here is derived from an EMBL/GenBank/DDBJ whole genome shotgun (WGS) entry which is preliminary data.</text>
</comment>
<dbReference type="SMART" id="SM00382">
    <property type="entry name" value="AAA"/>
    <property type="match status" value="2"/>
</dbReference>
<dbReference type="InterPro" id="IPR017871">
    <property type="entry name" value="ABC_transporter-like_CS"/>
</dbReference>
<organism evidence="5 6">
    <name type="scientific">Paenibacillus hodogayensis</name>
    <dbReference type="NCBI Taxonomy" id="279208"/>
    <lineage>
        <taxon>Bacteria</taxon>
        <taxon>Bacillati</taxon>
        <taxon>Bacillota</taxon>
        <taxon>Bacilli</taxon>
        <taxon>Bacillales</taxon>
        <taxon>Paenibacillaceae</taxon>
        <taxon>Paenibacillus</taxon>
    </lineage>
</organism>
<evidence type="ECO:0000259" key="4">
    <source>
        <dbReference type="PROSITE" id="PS50893"/>
    </source>
</evidence>
<feature type="region of interest" description="Disordered" evidence="3">
    <location>
        <begin position="560"/>
        <end position="601"/>
    </location>
</feature>
<dbReference type="NCBIfam" id="NF000355">
    <property type="entry name" value="ribo_prot_ABC_F"/>
    <property type="match status" value="1"/>
</dbReference>
<sequence length="659" mass="73761">MIVCIAENINKTWGGTTVLTEVTLDIHEGERIGLVGPNGCGKTTLLKLLAGIEPPDAGVIHRKKGCRTALLAQIPDYGPDATALDVLHEAFGELLALRERMTRLEITMASPDPSVTEKALREYGACQEEFAAQGGYEMDSNVARVASGLGIKHLLQTPFASLSGGERTKVCLGRILLLRPDLLLLDEPTNHLDLDAVEWLESHLQDYAGSVLIVSHDRYFLDRVVNKIYDLEGGRPEAYHGNYSFFVEEKERRLLLEFAAYQEQQKKIAKMEEAIKRMKLWAAQADNPAMFRRAASMQKALDRIFQLDRPVLERKRMGLAFSMNERSGKDVFVLEGVKKSFSVDSEAAPEESSGMGETSRRTLYAGLHMQVRFGEAIAIVGGNGSGKTTLLRLLVGQAEPDEGTVRLGSNVKIGYLAQQDWFSDESRTILEVFRDTVMVEEGEARRLLARFLFYGASVFRQASSLSGGERMRLRLAQLMHQELNVLVLDEPTNHLDIDAREALEETLAAFPGTIVCVSHDRYLLNKLFPVTYWLERGTMNRYEGHYAEARMKREELRATRREASGEVKEAVSGNRFSDSAVTRRVREPQAESGGASAGQRDRHAVRLENDIALTERKIELLEKAMMTESDVAKLSAMHGEKELLEAERELLYERLVAEE</sequence>
<name>A0ABV5VRE7_9BACL</name>
<dbReference type="PANTHER" id="PTHR42855:SF2">
    <property type="entry name" value="DRUG RESISTANCE ABC TRANSPORTER,ATP-BINDING PROTEIN"/>
    <property type="match status" value="1"/>
</dbReference>
<dbReference type="Proteomes" id="UP001589619">
    <property type="component" value="Unassembled WGS sequence"/>
</dbReference>
<keyword evidence="2" id="KW-0067">ATP-binding</keyword>
<dbReference type="Pfam" id="PF00005">
    <property type="entry name" value="ABC_tran"/>
    <property type="match status" value="2"/>
</dbReference>
<evidence type="ECO:0000256" key="3">
    <source>
        <dbReference type="SAM" id="MobiDB-lite"/>
    </source>
</evidence>
<evidence type="ECO:0000256" key="1">
    <source>
        <dbReference type="ARBA" id="ARBA00022741"/>
    </source>
</evidence>
<keyword evidence="6" id="KW-1185">Reference proteome</keyword>